<dbReference type="RefSeq" id="WP_319973897.1">
    <property type="nucleotide sequence ID" value="NZ_JAXAVU010000004.1"/>
</dbReference>
<sequence>MNAGRIAVVGSGVSGLTAAYLLRHRHDVVLFEAWDVLGGHTDTKVVAASDGAAVAVDTGFIVHNPATYPNLLRLFGELGVRTAATEMSMSVSCAECGLEYAGGNGGRGLTTRAATGVWRRYTRMLAEIPRFHRAAKAVLKSGDDERTLSDVLSFGGYSRYFVDHYALPLVSAVWSAGERPSGRYPARYLFSFLENHGLLDVRRSCGWRTVVGGARGYVDLIAERLPDVRTGTPIRSVRRHSDAVELVDAAGTRYEADGVVLATHADQALALLADPTDQEKAALGAFQYSRNEMWLHTDRALLPRSARARASWNHRKARCRGGDEVVVSYHMNKLMRLCEPLDYIVTLNGVASVDESAVLARAVYEHPIYTRESVAAQQLLPSLTAGRTAFAGAYHGWGFHEDGCVSGAEAARAFGATW</sequence>
<dbReference type="InterPro" id="IPR050464">
    <property type="entry name" value="Zeta_carotene_desat/Oxidored"/>
</dbReference>
<dbReference type="Pfam" id="PF01593">
    <property type="entry name" value="Amino_oxidase"/>
    <property type="match status" value="1"/>
</dbReference>
<dbReference type="InterPro" id="IPR036188">
    <property type="entry name" value="FAD/NAD-bd_sf"/>
</dbReference>
<protein>
    <submittedName>
        <fullName evidence="2">FAD-dependent oxidoreductase</fullName>
    </submittedName>
</protein>
<evidence type="ECO:0000259" key="1">
    <source>
        <dbReference type="Pfam" id="PF01593"/>
    </source>
</evidence>
<proteinExistence type="predicted"/>
<evidence type="ECO:0000313" key="3">
    <source>
        <dbReference type="Proteomes" id="UP001285352"/>
    </source>
</evidence>
<reference evidence="2 3" key="1">
    <citation type="submission" date="2023-11" db="EMBL/GenBank/DDBJ databases">
        <title>Lentzea sokolovensis, sp. nov., Lentzea kristufkii, sp. nov., and Lentzea miocenensis, sp. nov., rare actinobacteria from Sokolov Coal Basin, Miocene lacustrine sediment, Czech Republic.</title>
        <authorList>
            <person name="Lara A."/>
            <person name="Kotroba L."/>
            <person name="Nouioui I."/>
            <person name="Neumann-Schaal M."/>
            <person name="Mast Y."/>
            <person name="Chronakova A."/>
        </authorList>
    </citation>
    <scope>NUCLEOTIDE SEQUENCE [LARGE SCALE GENOMIC DNA]</scope>
    <source>
        <strain evidence="2 3">BCCO 10_0061</strain>
    </source>
</reference>
<comment type="caution">
    <text evidence="2">The sequence shown here is derived from an EMBL/GenBank/DDBJ whole genome shotgun (WGS) entry which is preliminary data.</text>
</comment>
<gene>
    <name evidence="2" type="ORF">SK854_05565</name>
</gene>
<reference evidence="2 3" key="2">
    <citation type="submission" date="2023-11" db="EMBL/GenBank/DDBJ databases">
        <authorList>
            <person name="Lara A.C."/>
            <person name="Chronakova A."/>
        </authorList>
    </citation>
    <scope>NUCLEOTIDE SEQUENCE [LARGE SCALE GENOMIC DNA]</scope>
    <source>
        <strain evidence="2 3">BCCO 10_0061</strain>
    </source>
</reference>
<dbReference type="InterPro" id="IPR002937">
    <property type="entry name" value="Amino_oxidase"/>
</dbReference>
<name>A0ABU4URZ0_9PSEU</name>
<evidence type="ECO:0000313" key="2">
    <source>
        <dbReference type="EMBL" id="MDX8141571.1"/>
    </source>
</evidence>
<organism evidence="2 3">
    <name type="scientific">Lentzea sokolovensis</name>
    <dbReference type="NCBI Taxonomy" id="3095429"/>
    <lineage>
        <taxon>Bacteria</taxon>
        <taxon>Bacillati</taxon>
        <taxon>Actinomycetota</taxon>
        <taxon>Actinomycetes</taxon>
        <taxon>Pseudonocardiales</taxon>
        <taxon>Pseudonocardiaceae</taxon>
        <taxon>Lentzea</taxon>
    </lineage>
</organism>
<keyword evidence="3" id="KW-1185">Reference proteome</keyword>
<dbReference type="PANTHER" id="PTHR42923:SF17">
    <property type="entry name" value="AMINE OXIDASE DOMAIN-CONTAINING PROTEIN"/>
    <property type="match status" value="1"/>
</dbReference>
<accession>A0ABU4URZ0</accession>
<dbReference type="EMBL" id="JAXAVU010000004">
    <property type="protein sequence ID" value="MDX8141571.1"/>
    <property type="molecule type" value="Genomic_DNA"/>
</dbReference>
<dbReference type="SUPFAM" id="SSF51905">
    <property type="entry name" value="FAD/NAD(P)-binding domain"/>
    <property type="match status" value="1"/>
</dbReference>
<dbReference type="Gene3D" id="3.50.50.60">
    <property type="entry name" value="FAD/NAD(P)-binding domain"/>
    <property type="match status" value="1"/>
</dbReference>
<feature type="domain" description="Amine oxidase" evidence="1">
    <location>
        <begin position="13"/>
        <end position="282"/>
    </location>
</feature>
<dbReference type="Proteomes" id="UP001285352">
    <property type="component" value="Unassembled WGS sequence"/>
</dbReference>
<dbReference type="PANTHER" id="PTHR42923">
    <property type="entry name" value="PROTOPORPHYRINOGEN OXIDASE"/>
    <property type="match status" value="1"/>
</dbReference>